<evidence type="ECO:0000256" key="1">
    <source>
        <dbReference type="SAM" id="SignalP"/>
    </source>
</evidence>
<proteinExistence type="predicted"/>
<sequence length="258" mass="29636">MKKLVSLLVLLLPLMASAQTPEEKGMEIAVEGDKRDAGFGDMTSDMVMTLKNANGDVSIRKMRSKNLEVEGDGDKGLTIFDEPADIKGTAFLSFTHILEADDQWLYLPALKRVKRISSKNKSGPFMGSEFAFEDLSSREVAKFSYLYLRDEVINGEEVFVVESKPNYKYSGYTRLIAWISKEKYQPLKIEYYDRKNTLLKTTTATGYQQYMGKYWRPDSLNTVNHQTKKETRLDFSNYEFQKGLSDRDFNKSSLKRAR</sequence>
<protein>
    <submittedName>
        <fullName evidence="3">von Willebrand factor, type A</fullName>
    </submittedName>
</protein>
<organism evidence="3 4">
    <name type="scientific">Cycloclasticus pugetii</name>
    <dbReference type="NCBI Taxonomy" id="34068"/>
    <lineage>
        <taxon>Bacteria</taxon>
        <taxon>Pseudomonadati</taxon>
        <taxon>Pseudomonadota</taxon>
        <taxon>Gammaproteobacteria</taxon>
        <taxon>Thiotrichales</taxon>
        <taxon>Piscirickettsiaceae</taxon>
        <taxon>Cycloclasticus</taxon>
    </lineage>
</organism>
<dbReference type="InterPro" id="IPR052944">
    <property type="entry name" value="Sporulation_related"/>
</dbReference>
<feature type="signal peptide" evidence="1">
    <location>
        <begin position="1"/>
        <end position="18"/>
    </location>
</feature>
<evidence type="ECO:0000313" key="3">
    <source>
        <dbReference type="EMBL" id="EPD12480.1"/>
    </source>
</evidence>
<dbReference type="CDD" id="cd16329">
    <property type="entry name" value="LolA_like"/>
    <property type="match status" value="1"/>
</dbReference>
<dbReference type="PANTHER" id="PTHR37507">
    <property type="entry name" value="SPORULATION PROTEIN YDCC"/>
    <property type="match status" value="1"/>
</dbReference>
<evidence type="ECO:0000313" key="4">
    <source>
        <dbReference type="Proteomes" id="UP000015462"/>
    </source>
</evidence>
<name>A0AB33YZD4_9GAMM</name>
<dbReference type="Proteomes" id="UP000015462">
    <property type="component" value="Unassembled WGS sequence"/>
</dbReference>
<gene>
    <name evidence="3" type="ORF">L196_10179</name>
</gene>
<evidence type="ECO:0000259" key="2">
    <source>
        <dbReference type="Pfam" id="PF17131"/>
    </source>
</evidence>
<dbReference type="Gene3D" id="2.50.20.10">
    <property type="entry name" value="Lipoprotein localisation LolA/LolB/LppX"/>
    <property type="match status" value="1"/>
</dbReference>
<feature type="domain" description="Uncharacterized protein TP-0789" evidence="2">
    <location>
        <begin position="74"/>
        <end position="256"/>
    </location>
</feature>
<dbReference type="InterPro" id="IPR033399">
    <property type="entry name" value="TP_0789-like"/>
</dbReference>
<dbReference type="PANTHER" id="PTHR37507:SF2">
    <property type="entry name" value="SPORULATION PROTEIN YDCC"/>
    <property type="match status" value="1"/>
</dbReference>
<dbReference type="EMBL" id="ASHL01000010">
    <property type="protein sequence ID" value="EPD12480.1"/>
    <property type="molecule type" value="Genomic_DNA"/>
</dbReference>
<dbReference type="Pfam" id="PF17131">
    <property type="entry name" value="LolA_like"/>
    <property type="match status" value="1"/>
</dbReference>
<dbReference type="RefSeq" id="WP_015006847.1">
    <property type="nucleotide sequence ID" value="NZ_FQZJ01000001.1"/>
</dbReference>
<keyword evidence="4" id="KW-1185">Reference proteome</keyword>
<reference evidence="3 4" key="1">
    <citation type="journal article" date="2013" name="Genome Announc.">
        <title>Genome Sequence of the Pyrene- and Fluoranthene-Degrading Bacterium Cycloclasticus sp. Strain PY97M.</title>
        <authorList>
            <person name="Cui Z."/>
            <person name="Xu G."/>
            <person name="Li Q."/>
            <person name="Gao W."/>
            <person name="Zheng L."/>
        </authorList>
    </citation>
    <scope>NUCLEOTIDE SEQUENCE [LARGE SCALE GENOMIC DNA]</scope>
    <source>
        <strain evidence="3 4">PY97M</strain>
    </source>
</reference>
<feature type="chain" id="PRO_5044306089" evidence="1">
    <location>
        <begin position="19"/>
        <end position="258"/>
    </location>
</feature>
<keyword evidence="1" id="KW-0732">Signal</keyword>
<dbReference type="AlphaFoldDB" id="A0AB33YZD4"/>
<comment type="caution">
    <text evidence="3">The sequence shown here is derived from an EMBL/GenBank/DDBJ whole genome shotgun (WGS) entry which is preliminary data.</text>
</comment>
<accession>A0AB33YZD4</accession>